<reference evidence="2" key="1">
    <citation type="submission" date="2019-08" db="EMBL/GenBank/DDBJ databases">
        <authorList>
            <person name="Kucharzyk K."/>
            <person name="Murdoch R.W."/>
            <person name="Higgins S."/>
            <person name="Loffler F."/>
        </authorList>
    </citation>
    <scope>NUCLEOTIDE SEQUENCE</scope>
</reference>
<proteinExistence type="predicted"/>
<dbReference type="InterPro" id="IPR037135">
    <property type="entry name" value="DUF1653-like_dom_sf"/>
</dbReference>
<sequence length="71" mass="8375">MITPGIYKHYKGNLYKVFAIAKHSETLEDMVVYQALYGEYGLWVRPAVMFEEMVGEVKRFEKVEERTVHMS</sequence>
<evidence type="ECO:0000259" key="1">
    <source>
        <dbReference type="Pfam" id="PF07866"/>
    </source>
</evidence>
<evidence type="ECO:0000313" key="2">
    <source>
        <dbReference type="EMBL" id="MPL76378.1"/>
    </source>
</evidence>
<comment type="caution">
    <text evidence="2">The sequence shown here is derived from an EMBL/GenBank/DDBJ whole genome shotgun (WGS) entry which is preliminary data.</text>
</comment>
<dbReference type="Pfam" id="PF07866">
    <property type="entry name" value="DUF1653"/>
    <property type="match status" value="1"/>
</dbReference>
<accession>A0A644UBN3</accession>
<feature type="domain" description="DUF1653" evidence="1">
    <location>
        <begin position="5"/>
        <end position="61"/>
    </location>
</feature>
<dbReference type="AlphaFoldDB" id="A0A644UBN3"/>
<dbReference type="InterPro" id="IPR023387">
    <property type="entry name" value="DUF1653-like_dom"/>
</dbReference>
<protein>
    <recommendedName>
        <fullName evidence="1">DUF1653 domain-containing protein</fullName>
    </recommendedName>
</protein>
<organism evidence="2">
    <name type="scientific">bioreactor metagenome</name>
    <dbReference type="NCBI Taxonomy" id="1076179"/>
    <lineage>
        <taxon>unclassified sequences</taxon>
        <taxon>metagenomes</taxon>
        <taxon>ecological metagenomes</taxon>
    </lineage>
</organism>
<name>A0A644UBN3_9ZZZZ</name>
<gene>
    <name evidence="2" type="ORF">SDC9_22223</name>
</gene>
<dbReference type="EMBL" id="VSSQ01000097">
    <property type="protein sequence ID" value="MPL76378.1"/>
    <property type="molecule type" value="Genomic_DNA"/>
</dbReference>
<dbReference type="Gene3D" id="2.30.30.320">
    <property type="entry name" value="DUF1653-like domain"/>
    <property type="match status" value="1"/>
</dbReference>